<dbReference type="NCBIfam" id="TIGR01528">
    <property type="entry name" value="NMN_trans_PnuC"/>
    <property type="match status" value="1"/>
</dbReference>
<proteinExistence type="inferred from homology"/>
<evidence type="ECO:0000256" key="4">
    <source>
        <dbReference type="ARBA" id="ARBA00017522"/>
    </source>
</evidence>
<dbReference type="EMBL" id="WITK01000008">
    <property type="protein sequence ID" value="MQW92003.1"/>
    <property type="molecule type" value="Genomic_DNA"/>
</dbReference>
<keyword evidence="7 10" id="KW-0812">Transmembrane</keyword>
<comment type="caution">
    <text evidence="11">The sequence shown here is derived from an EMBL/GenBank/DDBJ whole genome shotgun (WGS) entry which is preliminary data.</text>
</comment>
<dbReference type="RefSeq" id="WP_153389270.1">
    <property type="nucleotide sequence ID" value="NZ_WITK01000008.1"/>
</dbReference>
<protein>
    <recommendedName>
        <fullName evidence="4">Nicotinamide riboside transporter PnuC</fullName>
    </recommendedName>
</protein>
<comment type="subcellular location">
    <subcellularLocation>
        <location evidence="2">Cell membrane</location>
        <topology evidence="2">Multi-pass membrane protein</topology>
    </subcellularLocation>
</comment>
<evidence type="ECO:0000256" key="9">
    <source>
        <dbReference type="ARBA" id="ARBA00023136"/>
    </source>
</evidence>
<keyword evidence="5" id="KW-0813">Transport</keyword>
<comment type="function">
    <text evidence="1">Required for nicotinamide riboside transport across the inner membrane.</text>
</comment>
<dbReference type="InterPro" id="IPR006419">
    <property type="entry name" value="NMN_transpt_PnuC"/>
</dbReference>
<comment type="similarity">
    <text evidence="3">Belongs to the nicotinamide ribonucleoside (NR) uptake permease (TC 4.B.1) family.</text>
</comment>
<sequence>MENIEIAAFILNVLGVWLTSKQNKACWLVNIVAVFLYIIIFYRVNLYADALLQGVFVLMQLYGWYNWSKKDHQHQSFIKVGYLNQKNLYYSVAIGLVFGAVLGSLFAFFTQASLPWLDSMLASFSLVASYWAAKKYIESWALWCILDAIYVGMFSYKSLYLTAVLYFIFILLALNGWRMWRNLYLAKALTNYS</sequence>
<feature type="transmembrane region" description="Helical" evidence="10">
    <location>
        <begin position="50"/>
        <end position="67"/>
    </location>
</feature>
<dbReference type="PANTHER" id="PTHR36122">
    <property type="entry name" value="NICOTINAMIDE RIBOSIDE TRANSPORTER PNUC"/>
    <property type="match status" value="1"/>
</dbReference>
<evidence type="ECO:0000256" key="3">
    <source>
        <dbReference type="ARBA" id="ARBA00006669"/>
    </source>
</evidence>
<reference evidence="11 12" key="1">
    <citation type="submission" date="2019-10" db="EMBL/GenBank/DDBJ databases">
        <authorList>
            <person name="Dong K."/>
        </authorList>
    </citation>
    <scope>NUCLEOTIDE SEQUENCE [LARGE SCALE GENOMIC DNA]</scope>
    <source>
        <strain evidence="12">dk771</strain>
    </source>
</reference>
<dbReference type="GO" id="GO:0005886">
    <property type="term" value="C:plasma membrane"/>
    <property type="evidence" value="ECO:0007669"/>
    <property type="project" value="UniProtKB-SubCell"/>
</dbReference>
<accession>A0AA90W3P1</accession>
<dbReference type="Proteomes" id="UP000480556">
    <property type="component" value="Unassembled WGS sequence"/>
</dbReference>
<organism evidence="11 12">
    <name type="scientific">Acinetobacter wanghuae</name>
    <dbReference type="NCBI Taxonomy" id="2662362"/>
    <lineage>
        <taxon>Bacteria</taxon>
        <taxon>Pseudomonadati</taxon>
        <taxon>Pseudomonadota</taxon>
        <taxon>Gammaproteobacteria</taxon>
        <taxon>Moraxellales</taxon>
        <taxon>Moraxellaceae</taxon>
        <taxon>Acinetobacter</taxon>
    </lineage>
</organism>
<keyword evidence="8 10" id="KW-1133">Transmembrane helix</keyword>
<evidence type="ECO:0000256" key="10">
    <source>
        <dbReference type="SAM" id="Phobius"/>
    </source>
</evidence>
<gene>
    <name evidence="11" type="ORF">GHJ48_06265</name>
</gene>
<feature type="transmembrane region" description="Helical" evidence="10">
    <location>
        <begin position="163"/>
        <end position="180"/>
    </location>
</feature>
<dbReference type="AlphaFoldDB" id="A0AA90W3P1"/>
<evidence type="ECO:0000256" key="6">
    <source>
        <dbReference type="ARBA" id="ARBA00022475"/>
    </source>
</evidence>
<keyword evidence="9 10" id="KW-0472">Membrane</keyword>
<dbReference type="PANTHER" id="PTHR36122:SF2">
    <property type="entry name" value="NICOTINAMIDE RIBOSIDE TRANSPORTER PNUC"/>
    <property type="match status" value="1"/>
</dbReference>
<evidence type="ECO:0000313" key="11">
    <source>
        <dbReference type="EMBL" id="MQW92003.1"/>
    </source>
</evidence>
<dbReference type="Pfam" id="PF04973">
    <property type="entry name" value="NMN_transporter"/>
    <property type="match status" value="1"/>
</dbReference>
<evidence type="ECO:0000256" key="2">
    <source>
        <dbReference type="ARBA" id="ARBA00004651"/>
    </source>
</evidence>
<name>A0AA90W3P1_9GAMM</name>
<evidence type="ECO:0000256" key="7">
    <source>
        <dbReference type="ARBA" id="ARBA00022692"/>
    </source>
</evidence>
<evidence type="ECO:0000256" key="8">
    <source>
        <dbReference type="ARBA" id="ARBA00022989"/>
    </source>
</evidence>
<feature type="transmembrane region" description="Helical" evidence="10">
    <location>
        <begin position="25"/>
        <end position="44"/>
    </location>
</feature>
<evidence type="ECO:0000313" key="12">
    <source>
        <dbReference type="Proteomes" id="UP000480556"/>
    </source>
</evidence>
<keyword evidence="6" id="KW-1003">Cell membrane</keyword>
<feature type="transmembrane region" description="Helical" evidence="10">
    <location>
        <begin position="88"/>
        <end position="109"/>
    </location>
</feature>
<dbReference type="GO" id="GO:0034257">
    <property type="term" value="F:nicotinamide riboside transmembrane transporter activity"/>
    <property type="evidence" value="ECO:0007669"/>
    <property type="project" value="InterPro"/>
</dbReference>
<evidence type="ECO:0000256" key="1">
    <source>
        <dbReference type="ARBA" id="ARBA00002672"/>
    </source>
</evidence>
<evidence type="ECO:0000256" key="5">
    <source>
        <dbReference type="ARBA" id="ARBA00022448"/>
    </source>
</evidence>